<dbReference type="GO" id="GO:0032543">
    <property type="term" value="P:mitochondrial translation"/>
    <property type="evidence" value="ECO:0007669"/>
    <property type="project" value="TreeGrafter"/>
</dbReference>
<keyword evidence="7" id="KW-1185">Reference proteome</keyword>
<dbReference type="SMART" id="SM01383">
    <property type="entry name" value="Ribosomal_L2"/>
    <property type="match status" value="1"/>
</dbReference>
<dbReference type="InterPro" id="IPR022666">
    <property type="entry name" value="Ribosomal_uL2_RNA-bd_dom"/>
</dbReference>
<gene>
    <name evidence="6" type="ORF">AFUS01_LOCUS25509</name>
</gene>
<dbReference type="InterPro" id="IPR022669">
    <property type="entry name" value="Ribosomal_uL2_C"/>
</dbReference>
<evidence type="ECO:0000313" key="6">
    <source>
        <dbReference type="EMBL" id="CAG7786964.1"/>
    </source>
</evidence>
<dbReference type="GO" id="GO:0003723">
    <property type="term" value="F:RNA binding"/>
    <property type="evidence" value="ECO:0007669"/>
    <property type="project" value="TreeGrafter"/>
</dbReference>
<dbReference type="Pfam" id="PF03947">
    <property type="entry name" value="Ribosomal_L2_C"/>
    <property type="match status" value="1"/>
</dbReference>
<proteinExistence type="inferred from homology"/>
<dbReference type="PANTHER" id="PTHR13691:SF73">
    <property type="entry name" value="LARGE RIBOSOMAL SUBUNIT PROTEIN UL2M"/>
    <property type="match status" value="1"/>
</dbReference>
<evidence type="ECO:0000259" key="5">
    <source>
        <dbReference type="SMART" id="SM01383"/>
    </source>
</evidence>
<dbReference type="PANTHER" id="PTHR13691">
    <property type="entry name" value="RIBOSOMAL PROTEIN L2"/>
    <property type="match status" value="1"/>
</dbReference>
<evidence type="ECO:0000256" key="2">
    <source>
        <dbReference type="ARBA" id="ARBA00022980"/>
    </source>
</evidence>
<evidence type="ECO:0000256" key="1">
    <source>
        <dbReference type="ARBA" id="ARBA00005636"/>
    </source>
</evidence>
<reference evidence="6" key="1">
    <citation type="submission" date="2021-06" db="EMBL/GenBank/DDBJ databases">
        <authorList>
            <person name="Hodson N. C."/>
            <person name="Mongue J. A."/>
            <person name="Jaron S. K."/>
        </authorList>
    </citation>
    <scope>NUCLEOTIDE SEQUENCE</scope>
</reference>
<protein>
    <recommendedName>
        <fullName evidence="8">39S ribosomal protein L2, mitochondrial</fullName>
    </recommendedName>
</protein>
<feature type="domain" description="Large ribosomal subunit protein uL2 RNA-binding" evidence="5">
    <location>
        <begin position="78"/>
        <end position="158"/>
    </location>
</feature>
<dbReference type="InterPro" id="IPR002171">
    <property type="entry name" value="Ribosomal_uL2"/>
</dbReference>
<evidence type="ECO:0000313" key="7">
    <source>
        <dbReference type="Proteomes" id="UP000708208"/>
    </source>
</evidence>
<dbReference type="GO" id="GO:0005762">
    <property type="term" value="C:mitochondrial large ribosomal subunit"/>
    <property type="evidence" value="ECO:0007669"/>
    <property type="project" value="TreeGrafter"/>
</dbReference>
<dbReference type="EMBL" id="CAJVCH010330309">
    <property type="protein sequence ID" value="CAG7786964.1"/>
    <property type="molecule type" value="Genomic_DNA"/>
</dbReference>
<name>A0A8J2L3M9_9HEXA</name>
<dbReference type="Proteomes" id="UP000708208">
    <property type="component" value="Unassembled WGS sequence"/>
</dbReference>
<accession>A0A8J2L3M9</accession>
<dbReference type="SMART" id="SM01382">
    <property type="entry name" value="Ribosomal_L2_C"/>
    <property type="match status" value="1"/>
</dbReference>
<evidence type="ECO:0000256" key="3">
    <source>
        <dbReference type="ARBA" id="ARBA00023274"/>
    </source>
</evidence>
<keyword evidence="3" id="KW-0687">Ribonucleoprotein</keyword>
<dbReference type="AlphaFoldDB" id="A0A8J2L3M9"/>
<comment type="similarity">
    <text evidence="1">Belongs to the universal ribosomal protein uL2 family.</text>
</comment>
<dbReference type="Pfam" id="PF00181">
    <property type="entry name" value="Ribosomal_L2_N"/>
    <property type="match status" value="1"/>
</dbReference>
<dbReference type="GO" id="GO:0003735">
    <property type="term" value="F:structural constituent of ribosome"/>
    <property type="evidence" value="ECO:0007669"/>
    <property type="project" value="InterPro"/>
</dbReference>
<evidence type="ECO:0000259" key="4">
    <source>
        <dbReference type="SMART" id="SM01382"/>
    </source>
</evidence>
<organism evidence="6 7">
    <name type="scientific">Allacma fusca</name>
    <dbReference type="NCBI Taxonomy" id="39272"/>
    <lineage>
        <taxon>Eukaryota</taxon>
        <taxon>Metazoa</taxon>
        <taxon>Ecdysozoa</taxon>
        <taxon>Arthropoda</taxon>
        <taxon>Hexapoda</taxon>
        <taxon>Collembola</taxon>
        <taxon>Symphypleona</taxon>
        <taxon>Sminthuridae</taxon>
        <taxon>Allacma</taxon>
    </lineage>
</organism>
<feature type="domain" description="Large ribosomal subunit protein uL2 C-terminal" evidence="4">
    <location>
        <begin position="169"/>
        <end position="283"/>
    </location>
</feature>
<dbReference type="OrthoDB" id="268576at2759"/>
<comment type="caution">
    <text evidence="6">The sequence shown here is derived from an EMBL/GenBank/DDBJ whole genome shotgun (WGS) entry which is preliminary data.</text>
</comment>
<sequence>MLVNRGLLSLLQNDFKSVLTLSGKSLARTAPLTVTPIRTRWNDTNLEVPKPGSGYYRRTVHYPEKYTLEPIPTTNLGGRDPKTGRVVVGTLGGGMKHPFLWVDYKRHVPEGAPPLVEKVLEIIPEPNRTAHVALVGSGENVRYIIATENMKPGDLITTSSEITRSAVRAKEGDAYPLGSLAPGIKVCCVEIRPGAGGFFARAAGTSCTIVRKHDNRVVVMVPNKHEMSFDHRCMAVVGRVSNAIHSSIPVGSANRLRQLGNRPRSGLWQRKTGYHGRKIRAIPPCKEMSVNVPEPPTKIRMTLQDFPYHKP</sequence>
<evidence type="ECO:0008006" key="8">
    <source>
        <dbReference type="Google" id="ProtNLM"/>
    </source>
</evidence>
<keyword evidence="2" id="KW-0689">Ribosomal protein</keyword>